<evidence type="ECO:0000313" key="1">
    <source>
        <dbReference type="EMBL" id="SEQ87561.1"/>
    </source>
</evidence>
<comment type="caution">
    <text evidence="1">The sequence shown here is derived from an EMBL/GenBank/DDBJ whole genome shotgun (WGS) entry which is preliminary data.</text>
</comment>
<name>A0A1H9JKN3_9BACI</name>
<proteinExistence type="predicted"/>
<dbReference type="Proteomes" id="UP000199410">
    <property type="component" value="Unassembled WGS sequence"/>
</dbReference>
<dbReference type="EMBL" id="FOEL01000008">
    <property type="protein sequence ID" value="SEQ87561.1"/>
    <property type="molecule type" value="Genomic_DNA"/>
</dbReference>
<dbReference type="AlphaFoldDB" id="A0A1H9JKN3"/>
<protein>
    <submittedName>
        <fullName evidence="1">Uncharacterized protein</fullName>
    </submittedName>
</protein>
<accession>A0A1H9JKN3</accession>
<gene>
    <name evidence="1" type="ORF">SAMN02787113_02555</name>
</gene>
<evidence type="ECO:0000313" key="2">
    <source>
        <dbReference type="Proteomes" id="UP000199410"/>
    </source>
</evidence>
<organism evidence="1 2">
    <name type="scientific">Lysinibacillus fusiformis</name>
    <dbReference type="NCBI Taxonomy" id="28031"/>
    <lineage>
        <taxon>Bacteria</taxon>
        <taxon>Bacillati</taxon>
        <taxon>Bacillota</taxon>
        <taxon>Bacilli</taxon>
        <taxon>Bacillales</taxon>
        <taxon>Bacillaceae</taxon>
        <taxon>Lysinibacillus</taxon>
    </lineage>
</organism>
<sequence length="156" mass="19017">MKNERHQKFREISERRMTRVFENMNLIANLSNKKNYEYVVNEEIEELFYAYRKKGEEIKSYFENNVSTKSTVTEFKFLEKSDIEFLESKRKKFRELAESRMTKVFQDMNLIANLSNKTNYTYTIQEVDELFLAYEEKGRMVESRFLPLIKEFKYTV</sequence>
<dbReference type="RefSeq" id="WP_089986234.1">
    <property type="nucleotide sequence ID" value="NZ_FMVP01000008.1"/>
</dbReference>
<reference evidence="1 2" key="1">
    <citation type="submission" date="2016-10" db="EMBL/GenBank/DDBJ databases">
        <authorList>
            <person name="Varghese N."/>
            <person name="Submissions S."/>
        </authorList>
    </citation>
    <scope>NUCLEOTIDE SEQUENCE [LARGE SCALE GENOMIC DNA]</scope>
    <source>
        <strain evidence="1 2">TC-13</strain>
    </source>
</reference>